<dbReference type="InterPro" id="IPR003439">
    <property type="entry name" value="ABC_transporter-like_ATP-bd"/>
</dbReference>
<evidence type="ECO:0000313" key="12">
    <source>
        <dbReference type="EMBL" id="ETI67307.1"/>
    </source>
</evidence>
<dbReference type="Proteomes" id="UP000018877">
    <property type="component" value="Unassembled WGS sequence"/>
</dbReference>
<dbReference type="CDD" id="cd03215">
    <property type="entry name" value="ABC_Carb_Monos_II"/>
    <property type="match status" value="1"/>
</dbReference>
<keyword evidence="3" id="KW-0813">Transport</keyword>
<sequence>MMITVSKNDEVVGGMMGEIILEMKGISKAFPGVQALSNVDLELRSGEVLALLGENGAGKSTLMKVLTGIYQKDEGSIVYQGKEIEIPDTKTAQSLGISIIHQELNLAPDLTIAQNIFIGREPKKGFNLFLDEKQLNKMTQKLFDRLNINLNPREKVENLTVAKQQMVEIAKALSFDSKVLVMDEPTAALTDSEIDSLFTMIRKLRSDGVGIIYISHRMEELKKITDRVSVMRDGTYVGTVGTKETTIDQIIAMMVGRQIYHNQKPEIKNRSHEKVLEVKNLNRGKTIKNVSFELNKGEILGFAGLMGAGRTEVARAIFGADPFDSGEISIKGKKVQIKSPYDAVQNGIGYLSEDRKQYGVMVEMDVKSNVAIASMDDFLNLGFMNGTKINHQANEMVESLKIKTPSVHQLVKNLSGGNQQKVVIGKWLTRNSDILIFDEPTRGIDIGAKDEIYKLLINLAEQGKSIIMISSELPEILRLSHRVIVMCEGMITGELQNDDNISQESIMALATKRVG</sequence>
<dbReference type="PANTHER" id="PTHR43790:SF3">
    <property type="entry name" value="D-ALLOSE IMPORT ATP-BINDING PROTEIN ALSA-RELATED"/>
    <property type="match status" value="1"/>
</dbReference>
<dbReference type="InterPro" id="IPR027417">
    <property type="entry name" value="P-loop_NTPase"/>
</dbReference>
<dbReference type="EMBL" id="ALAN01000100">
    <property type="protein sequence ID" value="ETI67307.1"/>
    <property type="molecule type" value="Genomic_DNA"/>
</dbReference>
<dbReference type="SMART" id="SM00382">
    <property type="entry name" value="AAA"/>
    <property type="match status" value="2"/>
</dbReference>
<evidence type="ECO:0000256" key="9">
    <source>
        <dbReference type="ARBA" id="ARBA00022967"/>
    </source>
</evidence>
<dbReference type="InterPro" id="IPR003593">
    <property type="entry name" value="AAA+_ATPase"/>
</dbReference>
<evidence type="ECO:0000313" key="13">
    <source>
        <dbReference type="Proteomes" id="UP000018877"/>
    </source>
</evidence>
<keyword evidence="5" id="KW-0762">Sugar transport</keyword>
<dbReference type="SUPFAM" id="SSF52540">
    <property type="entry name" value="P-loop containing nucleoside triphosphate hydrolases"/>
    <property type="match status" value="2"/>
</dbReference>
<keyword evidence="7" id="KW-0547">Nucleotide-binding</keyword>
<dbReference type="FunFam" id="3.40.50.300:FF:000126">
    <property type="entry name" value="Galactose/methyl galactoside import ATP-binding protein MglA"/>
    <property type="match status" value="1"/>
</dbReference>
<feature type="domain" description="ABC transporter" evidence="11">
    <location>
        <begin position="267"/>
        <end position="513"/>
    </location>
</feature>
<evidence type="ECO:0000256" key="3">
    <source>
        <dbReference type="ARBA" id="ARBA00022448"/>
    </source>
</evidence>
<evidence type="ECO:0000256" key="2">
    <source>
        <dbReference type="ARBA" id="ARBA00004533"/>
    </source>
</evidence>
<accession>A0AB94IJZ6</accession>
<keyword evidence="6" id="KW-0677">Repeat</keyword>
<reference evidence="12 13" key="1">
    <citation type="journal article" date="2014" name="Environ. Microbiol.">
        <title>The nitrate-ammonifying and nosZ-carrying bacterium Bacillus vireti is a potent source and sink for nitric and nitrous oxide under high nitrate conditions.</title>
        <authorList>
            <person name="Mania D."/>
            <person name="Heylen K."/>
            <person name="van Spanning R.J."/>
            <person name="Frostegard A."/>
        </authorList>
    </citation>
    <scope>NUCLEOTIDE SEQUENCE [LARGE SCALE GENOMIC DNA]</scope>
    <source>
        <strain evidence="12 13">LMG 21834</strain>
    </source>
</reference>
<evidence type="ECO:0000256" key="5">
    <source>
        <dbReference type="ARBA" id="ARBA00022597"/>
    </source>
</evidence>
<keyword evidence="4" id="KW-1003">Cell membrane</keyword>
<organism evidence="12 13">
    <name type="scientific">Neobacillus vireti LMG 21834</name>
    <dbReference type="NCBI Taxonomy" id="1131730"/>
    <lineage>
        <taxon>Bacteria</taxon>
        <taxon>Bacillati</taxon>
        <taxon>Bacillota</taxon>
        <taxon>Bacilli</taxon>
        <taxon>Bacillales</taxon>
        <taxon>Bacillaceae</taxon>
        <taxon>Neobacillus</taxon>
    </lineage>
</organism>
<dbReference type="InterPro" id="IPR017871">
    <property type="entry name" value="ABC_transporter-like_CS"/>
</dbReference>
<dbReference type="PROSITE" id="PS00211">
    <property type="entry name" value="ABC_TRANSPORTER_1"/>
    <property type="match status" value="1"/>
</dbReference>
<dbReference type="Pfam" id="PF00005">
    <property type="entry name" value="ABC_tran"/>
    <property type="match status" value="2"/>
</dbReference>
<dbReference type="PROSITE" id="PS50893">
    <property type="entry name" value="ABC_TRANSPORTER_2"/>
    <property type="match status" value="2"/>
</dbReference>
<dbReference type="Gene3D" id="3.40.50.300">
    <property type="entry name" value="P-loop containing nucleotide triphosphate hydrolases"/>
    <property type="match status" value="2"/>
</dbReference>
<feature type="domain" description="ABC transporter" evidence="11">
    <location>
        <begin position="21"/>
        <end position="258"/>
    </location>
</feature>
<dbReference type="PANTHER" id="PTHR43790">
    <property type="entry name" value="CARBOHYDRATE TRANSPORT ATP-BINDING PROTEIN MG119-RELATED"/>
    <property type="match status" value="1"/>
</dbReference>
<dbReference type="GO" id="GO:0005524">
    <property type="term" value="F:ATP binding"/>
    <property type="evidence" value="ECO:0007669"/>
    <property type="project" value="UniProtKB-KW"/>
</dbReference>
<evidence type="ECO:0000256" key="4">
    <source>
        <dbReference type="ARBA" id="ARBA00022475"/>
    </source>
</evidence>
<keyword evidence="8" id="KW-0067">ATP-binding</keyword>
<dbReference type="InterPro" id="IPR050107">
    <property type="entry name" value="ABC_carbohydrate_import_ATPase"/>
</dbReference>
<evidence type="ECO:0000259" key="11">
    <source>
        <dbReference type="PROSITE" id="PS50893"/>
    </source>
</evidence>
<proteinExistence type="predicted"/>
<dbReference type="FunFam" id="3.40.50.300:FF:000127">
    <property type="entry name" value="Ribose import ATP-binding protein RbsA"/>
    <property type="match status" value="1"/>
</dbReference>
<comment type="subcellular location">
    <subcellularLocation>
        <location evidence="2">Cell inner membrane</location>
    </subcellularLocation>
    <subcellularLocation>
        <location evidence="1">Cell membrane</location>
        <topology evidence="1">Peripheral membrane protein</topology>
    </subcellularLocation>
</comment>
<name>A0AB94IJZ6_9BACI</name>
<dbReference type="GO" id="GO:0016887">
    <property type="term" value="F:ATP hydrolysis activity"/>
    <property type="evidence" value="ECO:0007669"/>
    <property type="project" value="InterPro"/>
</dbReference>
<keyword evidence="9" id="KW-1278">Translocase</keyword>
<dbReference type="GO" id="GO:0015749">
    <property type="term" value="P:monosaccharide transmembrane transport"/>
    <property type="evidence" value="ECO:0007669"/>
    <property type="project" value="UniProtKB-ARBA"/>
</dbReference>
<protein>
    <submittedName>
        <fullName evidence="12">Rbsa</fullName>
    </submittedName>
</protein>
<gene>
    <name evidence="12" type="ORF">BAVI_18407</name>
</gene>
<evidence type="ECO:0000256" key="8">
    <source>
        <dbReference type="ARBA" id="ARBA00022840"/>
    </source>
</evidence>
<keyword evidence="13" id="KW-1185">Reference proteome</keyword>
<comment type="caution">
    <text evidence="12">The sequence shown here is derived from an EMBL/GenBank/DDBJ whole genome shotgun (WGS) entry which is preliminary data.</text>
</comment>
<evidence type="ECO:0000256" key="7">
    <source>
        <dbReference type="ARBA" id="ARBA00022741"/>
    </source>
</evidence>
<evidence type="ECO:0000256" key="1">
    <source>
        <dbReference type="ARBA" id="ARBA00004202"/>
    </source>
</evidence>
<keyword evidence="10" id="KW-0472">Membrane</keyword>
<evidence type="ECO:0000256" key="6">
    <source>
        <dbReference type="ARBA" id="ARBA00022737"/>
    </source>
</evidence>
<evidence type="ECO:0000256" key="10">
    <source>
        <dbReference type="ARBA" id="ARBA00023136"/>
    </source>
</evidence>
<dbReference type="AlphaFoldDB" id="A0AB94IJZ6"/>
<dbReference type="GO" id="GO:0005886">
    <property type="term" value="C:plasma membrane"/>
    <property type="evidence" value="ECO:0007669"/>
    <property type="project" value="UniProtKB-SubCell"/>
</dbReference>
<dbReference type="CDD" id="cd03216">
    <property type="entry name" value="ABC_Carb_Monos_I"/>
    <property type="match status" value="1"/>
</dbReference>